<evidence type="ECO:0000313" key="1">
    <source>
        <dbReference type="EMBL" id="MBW82805.1"/>
    </source>
</evidence>
<sequence length="24" mass="2895">MREEPPTLIQYRFDNEKSLNTTLV</sequence>
<reference evidence="1" key="1">
    <citation type="submission" date="2018-02" db="EMBL/GenBank/DDBJ databases">
        <title>Rhizophora mucronata_Transcriptome.</title>
        <authorList>
            <person name="Meera S.P."/>
            <person name="Sreeshan A."/>
            <person name="Augustine A."/>
        </authorList>
    </citation>
    <scope>NUCLEOTIDE SEQUENCE</scope>
    <source>
        <tissue evidence="1">Leaf</tissue>
    </source>
</reference>
<protein>
    <submittedName>
        <fullName evidence="1">Uncharacterized protein</fullName>
    </submittedName>
</protein>
<accession>A0A2P2INK8</accession>
<dbReference type="EMBL" id="GGEC01002322">
    <property type="protein sequence ID" value="MBW82805.1"/>
    <property type="molecule type" value="Transcribed_RNA"/>
</dbReference>
<name>A0A2P2INK8_RHIMU</name>
<proteinExistence type="predicted"/>
<dbReference type="AlphaFoldDB" id="A0A2P2INK8"/>
<organism evidence="1">
    <name type="scientific">Rhizophora mucronata</name>
    <name type="common">Asiatic mangrove</name>
    <dbReference type="NCBI Taxonomy" id="61149"/>
    <lineage>
        <taxon>Eukaryota</taxon>
        <taxon>Viridiplantae</taxon>
        <taxon>Streptophyta</taxon>
        <taxon>Embryophyta</taxon>
        <taxon>Tracheophyta</taxon>
        <taxon>Spermatophyta</taxon>
        <taxon>Magnoliopsida</taxon>
        <taxon>eudicotyledons</taxon>
        <taxon>Gunneridae</taxon>
        <taxon>Pentapetalae</taxon>
        <taxon>rosids</taxon>
        <taxon>fabids</taxon>
        <taxon>Malpighiales</taxon>
        <taxon>Rhizophoraceae</taxon>
        <taxon>Rhizophora</taxon>
    </lineage>
</organism>